<reference evidence="9" key="1">
    <citation type="submission" date="2023-02" db="EMBL/GenBank/DDBJ databases">
        <title>Genome of toxic invasive species Heracleum sosnowskyi carries increased number of genes despite the absence of recent whole-genome duplications.</title>
        <authorList>
            <person name="Schelkunov M."/>
            <person name="Shtratnikova V."/>
            <person name="Makarenko M."/>
            <person name="Klepikova A."/>
            <person name="Omelchenko D."/>
            <person name="Novikova G."/>
            <person name="Obukhova E."/>
            <person name="Bogdanov V."/>
            <person name="Penin A."/>
            <person name="Logacheva M."/>
        </authorList>
    </citation>
    <scope>NUCLEOTIDE SEQUENCE</scope>
    <source>
        <strain evidence="9">Hsosn_3</strain>
        <tissue evidence="9">Leaf</tissue>
    </source>
</reference>
<evidence type="ECO:0000256" key="7">
    <source>
        <dbReference type="RuleBase" id="RU365071"/>
    </source>
</evidence>
<dbReference type="InterPro" id="IPR027786">
    <property type="entry name" value="Nse4/EID"/>
</dbReference>
<keyword evidence="5 7" id="KW-0234">DNA repair</keyword>
<protein>
    <recommendedName>
        <fullName evidence="7">Non-structural maintenance of chromosomes element 4</fullName>
    </recommendedName>
</protein>
<comment type="subcellular location">
    <subcellularLocation>
        <location evidence="1 7">Nucleus</location>
    </subcellularLocation>
</comment>
<keyword evidence="10" id="KW-1185">Reference proteome</keyword>
<keyword evidence="4 7" id="KW-0233">DNA recombination</keyword>
<dbReference type="PANTHER" id="PTHR16140">
    <property type="entry name" value="NON-STRUCTURAL MAINTENANCE OF CHROMOSOMES ELEMENT 4"/>
    <property type="match status" value="1"/>
</dbReference>
<gene>
    <name evidence="9" type="ORF">POM88_050418</name>
</gene>
<dbReference type="AlphaFoldDB" id="A0AAD8H005"/>
<name>A0AAD8H005_9APIA</name>
<accession>A0AAD8H005</accession>
<reference evidence="9" key="2">
    <citation type="submission" date="2023-05" db="EMBL/GenBank/DDBJ databases">
        <authorList>
            <person name="Schelkunov M.I."/>
        </authorList>
    </citation>
    <scope>NUCLEOTIDE SEQUENCE</scope>
    <source>
        <strain evidence="9">Hsosn_3</strain>
        <tissue evidence="9">Leaf</tissue>
    </source>
</reference>
<dbReference type="Pfam" id="PF08743">
    <property type="entry name" value="Nse4_C"/>
    <property type="match status" value="1"/>
</dbReference>
<evidence type="ECO:0000313" key="9">
    <source>
        <dbReference type="EMBL" id="KAK1357162.1"/>
    </source>
</evidence>
<evidence type="ECO:0000256" key="6">
    <source>
        <dbReference type="ARBA" id="ARBA00023242"/>
    </source>
</evidence>
<sequence length="149" mass="16523">MKVSLLPNTALGCCTMLGPNNVEMKQHVVATRNRHVKPLQVLLCVALNPVPLILKLSSVMGMPQKITISCKMVTELTIENIFALSFLVKYGRAEITIDEKGCHIVSPNNAPTANVVASGEVSYSHFIFRFDFKDWKRAENFQCSNSKGK</sequence>
<dbReference type="GO" id="GO:0005634">
    <property type="term" value="C:nucleus"/>
    <property type="evidence" value="ECO:0007669"/>
    <property type="project" value="UniProtKB-SubCell"/>
</dbReference>
<organism evidence="9 10">
    <name type="scientific">Heracleum sosnowskyi</name>
    <dbReference type="NCBI Taxonomy" id="360622"/>
    <lineage>
        <taxon>Eukaryota</taxon>
        <taxon>Viridiplantae</taxon>
        <taxon>Streptophyta</taxon>
        <taxon>Embryophyta</taxon>
        <taxon>Tracheophyta</taxon>
        <taxon>Spermatophyta</taxon>
        <taxon>Magnoliopsida</taxon>
        <taxon>eudicotyledons</taxon>
        <taxon>Gunneridae</taxon>
        <taxon>Pentapetalae</taxon>
        <taxon>asterids</taxon>
        <taxon>campanulids</taxon>
        <taxon>Apiales</taxon>
        <taxon>Apiaceae</taxon>
        <taxon>Apioideae</taxon>
        <taxon>apioid superclade</taxon>
        <taxon>Tordylieae</taxon>
        <taxon>Tordyliinae</taxon>
        <taxon>Heracleum</taxon>
    </lineage>
</organism>
<dbReference type="PANTHER" id="PTHR16140:SF0">
    <property type="entry name" value="NON-STRUCTURAL MAINTENANCE OF CHROMOSOMES ELEMENT 4"/>
    <property type="match status" value="1"/>
</dbReference>
<keyword evidence="6 7" id="KW-0539">Nucleus</keyword>
<dbReference type="GO" id="GO:0030915">
    <property type="term" value="C:Smc5-Smc6 complex"/>
    <property type="evidence" value="ECO:0007669"/>
    <property type="project" value="UniProtKB-UniRule"/>
</dbReference>
<comment type="subunit">
    <text evidence="7">Component of the SMC5-SMC6 complex.</text>
</comment>
<comment type="similarity">
    <text evidence="2 7">Belongs to the NSE4 family.</text>
</comment>
<evidence type="ECO:0000313" key="10">
    <source>
        <dbReference type="Proteomes" id="UP001237642"/>
    </source>
</evidence>
<evidence type="ECO:0000256" key="2">
    <source>
        <dbReference type="ARBA" id="ARBA00008997"/>
    </source>
</evidence>
<proteinExistence type="inferred from homology"/>
<evidence type="ECO:0000256" key="1">
    <source>
        <dbReference type="ARBA" id="ARBA00004123"/>
    </source>
</evidence>
<keyword evidence="3 7" id="KW-0227">DNA damage</keyword>
<dbReference type="GO" id="GO:0006310">
    <property type="term" value="P:DNA recombination"/>
    <property type="evidence" value="ECO:0007669"/>
    <property type="project" value="UniProtKB-UniRule"/>
</dbReference>
<dbReference type="EMBL" id="JAUIZM010000011">
    <property type="protein sequence ID" value="KAK1357162.1"/>
    <property type="molecule type" value="Genomic_DNA"/>
</dbReference>
<evidence type="ECO:0000256" key="3">
    <source>
        <dbReference type="ARBA" id="ARBA00022763"/>
    </source>
</evidence>
<evidence type="ECO:0000256" key="4">
    <source>
        <dbReference type="ARBA" id="ARBA00023172"/>
    </source>
</evidence>
<evidence type="ECO:0000256" key="5">
    <source>
        <dbReference type="ARBA" id="ARBA00023204"/>
    </source>
</evidence>
<dbReference type="Proteomes" id="UP001237642">
    <property type="component" value="Unassembled WGS sequence"/>
</dbReference>
<comment type="caution">
    <text evidence="9">The sequence shown here is derived from an EMBL/GenBank/DDBJ whole genome shotgun (WGS) entry which is preliminary data.</text>
</comment>
<comment type="function">
    <text evidence="7">Component of the SMC5-SMC6 complex, that promotes sister chromatid alignment after DNA damage and facilitates double-stranded DNA breaks (DSBs) repair via homologous recombination between sister chromatids.</text>
</comment>
<dbReference type="InterPro" id="IPR014854">
    <property type="entry name" value="Nse4_C"/>
</dbReference>
<feature type="domain" description="Non-structural maintenance of chromosome element 4 C-terminal" evidence="8">
    <location>
        <begin position="77"/>
        <end position="138"/>
    </location>
</feature>
<evidence type="ECO:0000259" key="8">
    <source>
        <dbReference type="Pfam" id="PF08743"/>
    </source>
</evidence>
<dbReference type="GO" id="GO:0006281">
    <property type="term" value="P:DNA repair"/>
    <property type="evidence" value="ECO:0007669"/>
    <property type="project" value="UniProtKB-UniRule"/>
</dbReference>